<dbReference type="PANTHER" id="PTHR30485">
    <property type="entry name" value="NI/FE-HYDROGENASE 1 B-TYPE CYTOCHROME SUBUNIT"/>
    <property type="match status" value="1"/>
</dbReference>
<gene>
    <name evidence="8" type="ORF">BWK73_34590</name>
</gene>
<dbReference type="Pfam" id="PF01292">
    <property type="entry name" value="Ni_hydr_CYTB"/>
    <property type="match status" value="1"/>
</dbReference>
<organism evidence="8 9">
    <name type="scientific">Thiothrix lacustris</name>
    <dbReference type="NCBI Taxonomy" id="525917"/>
    <lineage>
        <taxon>Bacteria</taxon>
        <taxon>Pseudomonadati</taxon>
        <taxon>Pseudomonadota</taxon>
        <taxon>Gammaproteobacteria</taxon>
        <taxon>Thiotrichales</taxon>
        <taxon>Thiotrichaceae</taxon>
        <taxon>Thiothrix</taxon>
    </lineage>
</organism>
<accession>A0A1Y1QGU1</accession>
<evidence type="ECO:0000259" key="7">
    <source>
        <dbReference type="Pfam" id="PF01292"/>
    </source>
</evidence>
<evidence type="ECO:0000256" key="3">
    <source>
        <dbReference type="ARBA" id="ARBA00022692"/>
    </source>
</evidence>
<dbReference type="GO" id="GO:0020037">
    <property type="term" value="F:heme binding"/>
    <property type="evidence" value="ECO:0007669"/>
    <property type="project" value="TreeGrafter"/>
</dbReference>
<sequence length="228" mass="25429">MQQENIRYILIWSGWVRLTHGLIAAEVLFLFASAWTLQLGAVDGEFWRDWHMIVGQLLIITVVARVILMFLLPGSASWRAFLPDKAQWAGMKKMALFYLSFARFPLPNWFAHNPFWRLLYPLLLVVLVACGITGLVYNSANTFLGMSMFGLHGGLAQVILIFTVAHIVAVVLHDLKGKGAAISGMISGYRYFHIEKPEAVQQANPTAAVGKTSIVHVSIDSIQRPPKP</sequence>
<dbReference type="SUPFAM" id="SSF81342">
    <property type="entry name" value="Transmembrane di-heme cytochromes"/>
    <property type="match status" value="1"/>
</dbReference>
<feature type="transmembrane region" description="Helical" evidence="6">
    <location>
        <begin position="149"/>
        <end position="172"/>
    </location>
</feature>
<dbReference type="GO" id="GO:0022904">
    <property type="term" value="P:respiratory electron transport chain"/>
    <property type="evidence" value="ECO:0007669"/>
    <property type="project" value="InterPro"/>
</dbReference>
<feature type="domain" description="Cytochrome b561 bacterial/Ni-hydrogenase" evidence="7">
    <location>
        <begin position="12"/>
        <end position="188"/>
    </location>
</feature>
<feature type="transmembrane region" description="Helical" evidence="6">
    <location>
        <begin position="21"/>
        <end position="41"/>
    </location>
</feature>
<dbReference type="Gene3D" id="1.20.950.20">
    <property type="entry name" value="Transmembrane di-heme cytochromes, Chain C"/>
    <property type="match status" value="1"/>
</dbReference>
<keyword evidence="3 6" id="KW-0812">Transmembrane</keyword>
<feature type="transmembrane region" description="Helical" evidence="6">
    <location>
        <begin position="53"/>
        <end position="74"/>
    </location>
</feature>
<reference evidence="8 9" key="1">
    <citation type="submission" date="2017-01" db="EMBL/GenBank/DDBJ databases">
        <title>Novel large sulfur bacteria in the metagenomes of groundwater-fed chemosynthetic microbial mats in the Lake Huron basin.</title>
        <authorList>
            <person name="Sharrar A.M."/>
            <person name="Flood B.E."/>
            <person name="Bailey J.V."/>
            <person name="Jones D.S."/>
            <person name="Biddanda B."/>
            <person name="Ruberg S.A."/>
            <person name="Marcus D.N."/>
            <person name="Dick G.J."/>
        </authorList>
    </citation>
    <scope>NUCLEOTIDE SEQUENCE [LARGE SCALE GENOMIC DNA]</scope>
    <source>
        <strain evidence="8">A8</strain>
    </source>
</reference>
<evidence type="ECO:0000256" key="5">
    <source>
        <dbReference type="ARBA" id="ARBA00023136"/>
    </source>
</evidence>
<protein>
    <recommendedName>
        <fullName evidence="7">Cytochrome b561 bacterial/Ni-hydrogenase domain-containing protein</fullName>
    </recommendedName>
</protein>
<evidence type="ECO:0000256" key="2">
    <source>
        <dbReference type="ARBA" id="ARBA00022475"/>
    </source>
</evidence>
<dbReference type="InterPro" id="IPR011577">
    <property type="entry name" value="Cyt_b561_bac/Ni-Hgenase"/>
</dbReference>
<proteinExistence type="predicted"/>
<evidence type="ECO:0000256" key="1">
    <source>
        <dbReference type="ARBA" id="ARBA00004651"/>
    </source>
</evidence>
<comment type="caution">
    <text evidence="8">The sequence shown here is derived from an EMBL/GenBank/DDBJ whole genome shotgun (WGS) entry which is preliminary data.</text>
</comment>
<dbReference type="EMBL" id="MTEJ01000307">
    <property type="protein sequence ID" value="OQX05045.1"/>
    <property type="molecule type" value="Genomic_DNA"/>
</dbReference>
<keyword evidence="4 6" id="KW-1133">Transmembrane helix</keyword>
<evidence type="ECO:0000256" key="6">
    <source>
        <dbReference type="SAM" id="Phobius"/>
    </source>
</evidence>
<evidence type="ECO:0000313" key="8">
    <source>
        <dbReference type="EMBL" id="OQX05045.1"/>
    </source>
</evidence>
<dbReference type="GO" id="GO:0009055">
    <property type="term" value="F:electron transfer activity"/>
    <property type="evidence" value="ECO:0007669"/>
    <property type="project" value="InterPro"/>
</dbReference>
<dbReference type="InterPro" id="IPR016174">
    <property type="entry name" value="Di-haem_cyt_TM"/>
</dbReference>
<comment type="subcellular location">
    <subcellularLocation>
        <location evidence="1">Cell membrane</location>
        <topology evidence="1">Multi-pass membrane protein</topology>
    </subcellularLocation>
</comment>
<keyword evidence="5 6" id="KW-0472">Membrane</keyword>
<keyword evidence="2" id="KW-1003">Cell membrane</keyword>
<dbReference type="InterPro" id="IPR051542">
    <property type="entry name" value="Hydrogenase_cytochrome"/>
</dbReference>
<dbReference type="AlphaFoldDB" id="A0A1Y1QGU1"/>
<dbReference type="Proteomes" id="UP000192491">
    <property type="component" value="Unassembled WGS sequence"/>
</dbReference>
<feature type="transmembrane region" description="Helical" evidence="6">
    <location>
        <begin position="118"/>
        <end position="137"/>
    </location>
</feature>
<dbReference type="PANTHER" id="PTHR30485:SF2">
    <property type="entry name" value="BLL0597 PROTEIN"/>
    <property type="match status" value="1"/>
</dbReference>
<name>A0A1Y1QGU1_9GAMM</name>
<dbReference type="GO" id="GO:0005886">
    <property type="term" value="C:plasma membrane"/>
    <property type="evidence" value="ECO:0007669"/>
    <property type="project" value="UniProtKB-SubCell"/>
</dbReference>
<dbReference type="STRING" id="1123401.GCA_000621325_01420"/>
<evidence type="ECO:0000256" key="4">
    <source>
        <dbReference type="ARBA" id="ARBA00022989"/>
    </source>
</evidence>
<evidence type="ECO:0000313" key="9">
    <source>
        <dbReference type="Proteomes" id="UP000192491"/>
    </source>
</evidence>